<dbReference type="Pfam" id="PF14151">
    <property type="entry name" value="YfhD"/>
    <property type="match status" value="1"/>
</dbReference>
<evidence type="ECO:0000313" key="2">
    <source>
        <dbReference type="Proteomes" id="UP000295636"/>
    </source>
</evidence>
<proteinExistence type="predicted"/>
<dbReference type="InterPro" id="IPR025435">
    <property type="entry name" value="YfhD-like"/>
</dbReference>
<organism evidence="1 2">
    <name type="scientific">Paenibacillus piri</name>
    <dbReference type="NCBI Taxonomy" id="2547395"/>
    <lineage>
        <taxon>Bacteria</taxon>
        <taxon>Bacillati</taxon>
        <taxon>Bacillota</taxon>
        <taxon>Bacilli</taxon>
        <taxon>Bacillales</taxon>
        <taxon>Paenibacillaceae</taxon>
        <taxon>Paenibacillus</taxon>
    </lineage>
</organism>
<dbReference type="EMBL" id="SMRT01000007">
    <property type="protein sequence ID" value="TDF96819.1"/>
    <property type="molecule type" value="Genomic_DNA"/>
</dbReference>
<protein>
    <submittedName>
        <fullName evidence="1">YfhD family protein</fullName>
    </submittedName>
</protein>
<accession>A0A4R5KMH6</accession>
<dbReference type="Proteomes" id="UP000295636">
    <property type="component" value="Unassembled WGS sequence"/>
</dbReference>
<name>A0A4R5KMH6_9BACL</name>
<keyword evidence="2" id="KW-1185">Reference proteome</keyword>
<sequence length="48" mass="5476">MRQQFNAEQQDETDGKYEDVQFNAELADEDDLEAVARANEAAARQEQS</sequence>
<reference evidence="1 2" key="1">
    <citation type="submission" date="2019-03" db="EMBL/GenBank/DDBJ databases">
        <title>This is whole genome sequence of Paenibacillus sp MS74 strain.</title>
        <authorList>
            <person name="Trinh H.N."/>
        </authorList>
    </citation>
    <scope>NUCLEOTIDE SEQUENCE [LARGE SCALE GENOMIC DNA]</scope>
    <source>
        <strain evidence="1 2">MS74</strain>
    </source>
</reference>
<dbReference type="AlphaFoldDB" id="A0A4R5KMH6"/>
<evidence type="ECO:0000313" key="1">
    <source>
        <dbReference type="EMBL" id="TDF96819.1"/>
    </source>
</evidence>
<comment type="caution">
    <text evidence="1">The sequence shown here is derived from an EMBL/GenBank/DDBJ whole genome shotgun (WGS) entry which is preliminary data.</text>
</comment>
<gene>
    <name evidence="1" type="ORF">E1757_16905</name>
</gene>